<dbReference type="PANTHER" id="PTHR36835:SF1">
    <property type="entry name" value="CYTOCHROME BO(3) UBIQUINOL OXIDASE SUBUNIT 4"/>
    <property type="match status" value="1"/>
</dbReference>
<dbReference type="Pfam" id="PF03626">
    <property type="entry name" value="COX4_pro"/>
    <property type="match status" value="1"/>
</dbReference>
<feature type="transmembrane region" description="Helical" evidence="17">
    <location>
        <begin position="25"/>
        <end position="44"/>
    </location>
</feature>
<keyword evidence="6" id="KW-1003">Cell membrane</keyword>
<keyword evidence="5" id="KW-0813">Transport</keyword>
<evidence type="ECO:0000256" key="8">
    <source>
        <dbReference type="ARBA" id="ARBA00022982"/>
    </source>
</evidence>
<evidence type="ECO:0000256" key="1">
    <source>
        <dbReference type="ARBA" id="ARBA00004651"/>
    </source>
</evidence>
<dbReference type="InterPro" id="IPR014210">
    <property type="entry name" value="Cyt_o_ubiqinol_oxidase_su4"/>
</dbReference>
<evidence type="ECO:0000256" key="5">
    <source>
        <dbReference type="ARBA" id="ARBA00022448"/>
    </source>
</evidence>
<comment type="similarity">
    <text evidence="2">Belongs to the cytochrome c oxidase bacterial subunit 4 family.</text>
</comment>
<evidence type="ECO:0000256" key="14">
    <source>
        <dbReference type="ARBA" id="ARBA00030211"/>
    </source>
</evidence>
<evidence type="ECO:0000256" key="9">
    <source>
        <dbReference type="ARBA" id="ARBA00022989"/>
    </source>
</evidence>
<evidence type="ECO:0000256" key="3">
    <source>
        <dbReference type="ARBA" id="ARBA00011700"/>
    </source>
</evidence>
<sequence length="121" mass="13755">MSHSPTTGHHSTDNNGASHGSAKSYMIGFILSVILTVIPFWMVMEGTASHQTILITVVAMAVIQIFVHLVYFLHMNTSSEERWKPDSSGIYRLDYRHCCRWLTLDYVQPQHQYDGPLKSCL</sequence>
<evidence type="ECO:0000256" key="11">
    <source>
        <dbReference type="ARBA" id="ARBA00023136"/>
    </source>
</evidence>
<evidence type="ECO:0000256" key="2">
    <source>
        <dbReference type="ARBA" id="ARBA00008079"/>
    </source>
</evidence>
<dbReference type="GO" id="GO:0019646">
    <property type="term" value="P:aerobic electron transport chain"/>
    <property type="evidence" value="ECO:0007669"/>
    <property type="project" value="TreeGrafter"/>
</dbReference>
<comment type="subcellular location">
    <subcellularLocation>
        <location evidence="1">Cell membrane</location>
        <topology evidence="1">Multi-pass membrane protein</topology>
    </subcellularLocation>
</comment>
<evidence type="ECO:0000313" key="18">
    <source>
        <dbReference type="EMBL" id="STQ81565.1"/>
    </source>
</evidence>
<evidence type="ECO:0000256" key="7">
    <source>
        <dbReference type="ARBA" id="ARBA00022692"/>
    </source>
</evidence>
<dbReference type="PANTHER" id="PTHR36835">
    <property type="entry name" value="CYTOCHROME BO(3) UBIQUINOL OXIDASE SUBUNIT 4"/>
    <property type="match status" value="1"/>
</dbReference>
<comment type="function">
    <text evidence="12">Cytochrome bo(3) ubiquinol terminal oxidase is the component of the aerobic respiratory chain of E.coli that predominates when cells are grown at high aeration. Has proton pump activity across the membrane in addition to electron transfer, pumping 2 protons/electron.</text>
</comment>
<keyword evidence="8" id="KW-0249">Electron transport</keyword>
<comment type="subunit">
    <text evidence="3">Heterooctamer of two A chains, two B chains, two C chains and two D chains.</text>
</comment>
<proteinExistence type="inferred from homology"/>
<keyword evidence="10" id="KW-0560">Oxidoreductase</keyword>
<evidence type="ECO:0000256" key="6">
    <source>
        <dbReference type="ARBA" id="ARBA00022475"/>
    </source>
</evidence>
<evidence type="ECO:0000256" key="13">
    <source>
        <dbReference type="ARBA" id="ARBA00030071"/>
    </source>
</evidence>
<dbReference type="AlphaFoldDB" id="A0A377PMK1"/>
<dbReference type="EMBL" id="UGHP01000001">
    <property type="protein sequence ID" value="STQ81565.1"/>
    <property type="molecule type" value="Genomic_DNA"/>
</dbReference>
<dbReference type="GO" id="GO:0015990">
    <property type="term" value="P:electron transport coupled proton transport"/>
    <property type="evidence" value="ECO:0007669"/>
    <property type="project" value="InterPro"/>
</dbReference>
<evidence type="ECO:0000256" key="15">
    <source>
        <dbReference type="ARBA" id="ARBA00031887"/>
    </source>
</evidence>
<keyword evidence="11 17" id="KW-0472">Membrane</keyword>
<dbReference type="InterPro" id="IPR050968">
    <property type="entry name" value="Cytochrome_c_oxidase_bac_sub4"/>
</dbReference>
<accession>A0A377PMK1</accession>
<dbReference type="NCBIfam" id="TIGR02847">
    <property type="entry name" value="CyoD"/>
    <property type="match status" value="1"/>
</dbReference>
<dbReference type="InterPro" id="IPR005171">
    <property type="entry name" value="Cyt_c_oxidase_su4_prok"/>
</dbReference>
<dbReference type="GO" id="GO:0005886">
    <property type="term" value="C:plasma membrane"/>
    <property type="evidence" value="ECO:0007669"/>
    <property type="project" value="UniProtKB-SubCell"/>
</dbReference>
<dbReference type="Proteomes" id="UP000254821">
    <property type="component" value="Unassembled WGS sequence"/>
</dbReference>
<name>A0A377PMK1_HAFAL</name>
<feature type="transmembrane region" description="Helical" evidence="17">
    <location>
        <begin position="50"/>
        <end position="73"/>
    </location>
</feature>
<keyword evidence="7 17" id="KW-0812">Transmembrane</keyword>
<evidence type="ECO:0000256" key="16">
    <source>
        <dbReference type="ARBA" id="ARBA00032185"/>
    </source>
</evidence>
<evidence type="ECO:0000256" key="10">
    <source>
        <dbReference type="ARBA" id="ARBA00023002"/>
    </source>
</evidence>
<evidence type="ECO:0000256" key="12">
    <source>
        <dbReference type="ARBA" id="ARBA00025694"/>
    </source>
</evidence>
<evidence type="ECO:0000313" key="19">
    <source>
        <dbReference type="Proteomes" id="UP000254821"/>
    </source>
</evidence>
<reference evidence="18 19" key="1">
    <citation type="submission" date="2018-06" db="EMBL/GenBank/DDBJ databases">
        <authorList>
            <consortium name="Pathogen Informatics"/>
            <person name="Doyle S."/>
        </authorList>
    </citation>
    <scope>NUCLEOTIDE SEQUENCE [LARGE SCALE GENOMIC DNA]</scope>
    <source>
        <strain evidence="18 19">NCTC8105</strain>
    </source>
</reference>
<dbReference type="GO" id="GO:0009319">
    <property type="term" value="C:cytochrome o ubiquinol oxidase complex"/>
    <property type="evidence" value="ECO:0007669"/>
    <property type="project" value="TreeGrafter"/>
</dbReference>
<gene>
    <name evidence="18" type="primary">cyoD</name>
    <name evidence="18" type="ORF">NCTC8105_03751</name>
</gene>
<dbReference type="GO" id="GO:0015078">
    <property type="term" value="F:proton transmembrane transporter activity"/>
    <property type="evidence" value="ECO:0007669"/>
    <property type="project" value="TreeGrafter"/>
</dbReference>
<protein>
    <recommendedName>
        <fullName evidence="4">Cytochrome bo(3) ubiquinol oxidase subunit 4</fullName>
    </recommendedName>
    <alternativeName>
        <fullName evidence="16">Cytochrome o ubiquinol oxidase subunit 4</fullName>
    </alternativeName>
    <alternativeName>
        <fullName evidence="13">Oxidase bo(3) subunit 4</fullName>
    </alternativeName>
    <alternativeName>
        <fullName evidence="14">Ubiquinol oxidase polypeptide IV</fullName>
    </alternativeName>
    <alternativeName>
        <fullName evidence="15">Ubiquinol oxidase subunit 4</fullName>
    </alternativeName>
</protein>
<dbReference type="GO" id="GO:0009486">
    <property type="term" value="F:cytochrome bo3 ubiquinol oxidase activity"/>
    <property type="evidence" value="ECO:0007669"/>
    <property type="project" value="InterPro"/>
</dbReference>
<evidence type="ECO:0000256" key="4">
    <source>
        <dbReference type="ARBA" id="ARBA00014689"/>
    </source>
</evidence>
<keyword evidence="9 17" id="KW-1133">Transmembrane helix</keyword>
<evidence type="ECO:0000256" key="17">
    <source>
        <dbReference type="SAM" id="Phobius"/>
    </source>
</evidence>
<organism evidence="18 19">
    <name type="scientific">Hafnia alvei</name>
    <dbReference type="NCBI Taxonomy" id="569"/>
    <lineage>
        <taxon>Bacteria</taxon>
        <taxon>Pseudomonadati</taxon>
        <taxon>Pseudomonadota</taxon>
        <taxon>Gammaproteobacteria</taxon>
        <taxon>Enterobacterales</taxon>
        <taxon>Hafniaceae</taxon>
        <taxon>Hafnia</taxon>
    </lineage>
</organism>